<dbReference type="AlphaFoldDB" id="A0A814R763"/>
<protein>
    <submittedName>
        <fullName evidence="1">Uncharacterized protein</fullName>
    </submittedName>
</protein>
<reference evidence="1" key="1">
    <citation type="submission" date="2021-02" db="EMBL/GenBank/DDBJ databases">
        <authorList>
            <person name="Nowell W R."/>
        </authorList>
    </citation>
    <scope>NUCLEOTIDE SEQUENCE</scope>
    <source>
        <strain evidence="1">Ploen Becks lab</strain>
    </source>
</reference>
<sequence length="163" mass="18214">MIETWTKALQLSMGPINEDRQNDGLPELKENSPVLTRLAQDAADLMAKQAQFTSPDFSSVANSQVLIVAIRLGGTTKINEYSFIINENNFGQVTCFDNFSNVKHRVANMIDNERYVCSKNSRSKVLIDKWKKYASYGTGQSFNSNGDAFMTIALSDVIPKSEF</sequence>
<gene>
    <name evidence="1" type="ORF">OXX778_LOCUS22433</name>
</gene>
<evidence type="ECO:0000313" key="1">
    <source>
        <dbReference type="EMBL" id="CAF1130084.1"/>
    </source>
</evidence>
<name>A0A814R763_9BILA</name>
<organism evidence="1 2">
    <name type="scientific">Brachionus calyciflorus</name>
    <dbReference type="NCBI Taxonomy" id="104777"/>
    <lineage>
        <taxon>Eukaryota</taxon>
        <taxon>Metazoa</taxon>
        <taxon>Spiralia</taxon>
        <taxon>Gnathifera</taxon>
        <taxon>Rotifera</taxon>
        <taxon>Eurotatoria</taxon>
        <taxon>Monogononta</taxon>
        <taxon>Pseudotrocha</taxon>
        <taxon>Ploima</taxon>
        <taxon>Brachionidae</taxon>
        <taxon>Brachionus</taxon>
    </lineage>
</organism>
<keyword evidence="2" id="KW-1185">Reference proteome</keyword>
<evidence type="ECO:0000313" key="2">
    <source>
        <dbReference type="Proteomes" id="UP000663879"/>
    </source>
</evidence>
<accession>A0A814R763</accession>
<proteinExistence type="predicted"/>
<dbReference type="Proteomes" id="UP000663879">
    <property type="component" value="Unassembled WGS sequence"/>
</dbReference>
<dbReference type="EMBL" id="CAJNOC010009526">
    <property type="protein sequence ID" value="CAF1130084.1"/>
    <property type="molecule type" value="Genomic_DNA"/>
</dbReference>
<comment type="caution">
    <text evidence="1">The sequence shown here is derived from an EMBL/GenBank/DDBJ whole genome shotgun (WGS) entry which is preliminary data.</text>
</comment>